<dbReference type="PANTHER" id="PTHR30290">
    <property type="entry name" value="PERIPLASMIC BINDING COMPONENT OF ABC TRANSPORTER"/>
    <property type="match status" value="1"/>
</dbReference>
<keyword evidence="3 4" id="KW-0732">Signal</keyword>
<evidence type="ECO:0000259" key="5">
    <source>
        <dbReference type="Pfam" id="PF00496"/>
    </source>
</evidence>
<feature type="signal peptide" evidence="4">
    <location>
        <begin position="1"/>
        <end position="24"/>
    </location>
</feature>
<keyword evidence="2" id="KW-0813">Transport</keyword>
<dbReference type="Gene3D" id="3.10.105.10">
    <property type="entry name" value="Dipeptide-binding Protein, Domain 3"/>
    <property type="match status" value="1"/>
</dbReference>
<dbReference type="PIRSF" id="PIRSF002741">
    <property type="entry name" value="MppA"/>
    <property type="match status" value="1"/>
</dbReference>
<gene>
    <name evidence="6" type="ORF">ACFQDL_28725</name>
</gene>
<keyword evidence="7" id="KW-1185">Reference proteome</keyword>
<dbReference type="SUPFAM" id="SSF53850">
    <property type="entry name" value="Periplasmic binding protein-like II"/>
    <property type="match status" value="1"/>
</dbReference>
<dbReference type="PANTHER" id="PTHR30290:SF9">
    <property type="entry name" value="OLIGOPEPTIDE-BINDING PROTEIN APPA"/>
    <property type="match status" value="1"/>
</dbReference>
<evidence type="ECO:0000256" key="3">
    <source>
        <dbReference type="ARBA" id="ARBA00022729"/>
    </source>
</evidence>
<dbReference type="EMBL" id="JBHSWE010000001">
    <property type="protein sequence ID" value="MFC6673632.1"/>
    <property type="molecule type" value="Genomic_DNA"/>
</dbReference>
<evidence type="ECO:0000256" key="1">
    <source>
        <dbReference type="ARBA" id="ARBA00005695"/>
    </source>
</evidence>
<proteinExistence type="inferred from homology"/>
<evidence type="ECO:0000313" key="6">
    <source>
        <dbReference type="EMBL" id="MFC6673632.1"/>
    </source>
</evidence>
<reference evidence="7" key="1">
    <citation type="journal article" date="2019" name="Int. J. Syst. Evol. Microbiol.">
        <title>The Global Catalogue of Microorganisms (GCM) 10K type strain sequencing project: providing services to taxonomists for standard genome sequencing and annotation.</title>
        <authorList>
            <consortium name="The Broad Institute Genomics Platform"/>
            <consortium name="The Broad Institute Genome Sequencing Center for Infectious Disease"/>
            <person name="Wu L."/>
            <person name="Ma J."/>
        </authorList>
    </citation>
    <scope>NUCLEOTIDE SEQUENCE [LARGE SCALE GENOMIC DNA]</scope>
    <source>
        <strain evidence="7">NBRC 111756</strain>
    </source>
</reference>
<dbReference type="Gene3D" id="3.40.190.10">
    <property type="entry name" value="Periplasmic binding protein-like II"/>
    <property type="match status" value="1"/>
</dbReference>
<feature type="domain" description="Solute-binding protein family 5" evidence="5">
    <location>
        <begin position="67"/>
        <end position="438"/>
    </location>
</feature>
<evidence type="ECO:0000313" key="7">
    <source>
        <dbReference type="Proteomes" id="UP001596422"/>
    </source>
</evidence>
<accession>A0ABW2A875</accession>
<dbReference type="InterPro" id="IPR030678">
    <property type="entry name" value="Peptide/Ni-bd"/>
</dbReference>
<evidence type="ECO:0000256" key="4">
    <source>
        <dbReference type="SAM" id="SignalP"/>
    </source>
</evidence>
<feature type="chain" id="PRO_5045535901" evidence="4">
    <location>
        <begin position="25"/>
        <end position="499"/>
    </location>
</feature>
<comment type="similarity">
    <text evidence="1">Belongs to the bacterial solute-binding protein 5 family.</text>
</comment>
<dbReference type="InterPro" id="IPR000914">
    <property type="entry name" value="SBP_5_dom"/>
</dbReference>
<comment type="caution">
    <text evidence="6">The sequence shown here is derived from an EMBL/GenBank/DDBJ whole genome shotgun (WGS) entry which is preliminary data.</text>
</comment>
<dbReference type="Proteomes" id="UP001596422">
    <property type="component" value="Unassembled WGS sequence"/>
</dbReference>
<protein>
    <submittedName>
        <fullName evidence="6">ABC transporter substrate-binding protein</fullName>
    </submittedName>
</protein>
<sequence>MRKTILSVAMSLAVGLTAASQAKANTLRIAESSDIASLDAYSVTESSTIAFLHHVYEPLVRYNDRLELEPALATAWETVEPTVWRFHLRDGVTFHNGNPFDADDVVASIKRVLDAPIKVNVPTVVDARRVDDLTVDIVLSKPDPLLLNYLTNVYLFDNEWMIEHDALKTANVYQGEENYATTHANGTGPFKLKSRQPDAKTVLEVNPGWWDNPKHNLTEIVFTPIASDATRVAALLSGEIDLMRPAPLQDISRIEAMAGVRAMQSPSLRTILLGLRQGQDELLYSDVKGRNPMSDLRVRKALYQAINIDLIRQKIMRGQSRNATLVVAPEVPGFDPARQRHSYDPAAARALLAEAGYPDGFRVGMDCPNNHYVNDDEICQAIVSMWAKVGVEASLNAQGKSTYFEKVLQGDADIYMLGWATLPMLDSYSALSAFLTTKTEKLGIWNVGQYSNARVDEITEQVAGELDQGKRLALMNEALGIVSDEVAVIPLHQQPLSWG</sequence>
<dbReference type="InterPro" id="IPR039424">
    <property type="entry name" value="SBP_5"/>
</dbReference>
<dbReference type="CDD" id="cd08498">
    <property type="entry name" value="PBP2_NikA_DppA_OppA_like_2"/>
    <property type="match status" value="1"/>
</dbReference>
<evidence type="ECO:0000256" key="2">
    <source>
        <dbReference type="ARBA" id="ARBA00022448"/>
    </source>
</evidence>
<dbReference type="RefSeq" id="WP_379912164.1">
    <property type="nucleotide sequence ID" value="NZ_JBHSWE010000001.1"/>
</dbReference>
<dbReference type="Pfam" id="PF00496">
    <property type="entry name" value="SBP_bac_5"/>
    <property type="match status" value="1"/>
</dbReference>
<organism evidence="6 7">
    <name type="scientific">Marinobacterium aestuariivivens</name>
    <dbReference type="NCBI Taxonomy" id="1698799"/>
    <lineage>
        <taxon>Bacteria</taxon>
        <taxon>Pseudomonadati</taxon>
        <taxon>Pseudomonadota</taxon>
        <taxon>Gammaproteobacteria</taxon>
        <taxon>Oceanospirillales</taxon>
        <taxon>Oceanospirillaceae</taxon>
        <taxon>Marinobacterium</taxon>
    </lineage>
</organism>
<name>A0ABW2A875_9GAMM</name>